<dbReference type="Pfam" id="PF13365">
    <property type="entry name" value="Trypsin_2"/>
    <property type="match status" value="1"/>
</dbReference>
<evidence type="ECO:0000313" key="8">
    <source>
        <dbReference type="Proteomes" id="UP001500393"/>
    </source>
</evidence>
<proteinExistence type="inferred from homology"/>
<keyword evidence="4 6" id="KW-0378">Hydrolase</keyword>
<comment type="similarity">
    <text evidence="1 6">Belongs to the peptidase S1B family.</text>
</comment>
<evidence type="ECO:0000256" key="4">
    <source>
        <dbReference type="ARBA" id="ARBA00022801"/>
    </source>
</evidence>
<evidence type="ECO:0000313" key="7">
    <source>
        <dbReference type="EMBL" id="GAA1571195.1"/>
    </source>
</evidence>
<name>A0ABP4P070_9ACTN</name>
<accession>A0ABP4P070</accession>
<evidence type="ECO:0000256" key="3">
    <source>
        <dbReference type="ARBA" id="ARBA00022729"/>
    </source>
</evidence>
<sequence>METAWFEDLPLDWTRTDLRDAVAAIVVGYPMTNQIMLLAKSAGLATGSIDFNGPVKFVVHDVLEKARLADRLEQLVFEVFADPEVEGLHDALRKTLAGHEAKVRAAALLRRPSLDVLGRLPADVAVQGDTGTETLLNAMAAFEDPALFRSRLAASEVRVCQIIVRGEAAGSGFLVGPQHILTNWHVTQTLGDQGSDGVALFDHKRDTKGAVVNPGRPVPFAPEWKVASSGFAADPVELSPEGPAMGLFDYALVHLSEPVGSQGIGPDNSGDPRGSFALSARNTPISADEPLWVLGHPATSDTQLPLLLSFASPSGANLSTNLTRLRYKINTKRGSSGSVVLDRNFDAVALHHFGGTTDNQGVPLQLVIEDLRKQVAGAAVLAEIGV</sequence>
<organism evidence="7 8">
    <name type="scientific">Kribbella sancticallisti</name>
    <dbReference type="NCBI Taxonomy" id="460087"/>
    <lineage>
        <taxon>Bacteria</taxon>
        <taxon>Bacillati</taxon>
        <taxon>Actinomycetota</taxon>
        <taxon>Actinomycetes</taxon>
        <taxon>Propionibacteriales</taxon>
        <taxon>Kribbellaceae</taxon>
        <taxon>Kribbella</taxon>
    </lineage>
</organism>
<evidence type="ECO:0000256" key="1">
    <source>
        <dbReference type="ARBA" id="ARBA00008764"/>
    </source>
</evidence>
<keyword evidence="3" id="KW-0732">Signal</keyword>
<comment type="caution">
    <text evidence="7">The sequence shown here is derived from an EMBL/GenBank/DDBJ whole genome shotgun (WGS) entry which is preliminary data.</text>
</comment>
<dbReference type="InterPro" id="IPR008256">
    <property type="entry name" value="Peptidase_S1B"/>
</dbReference>
<dbReference type="EC" id="3.4.21.-" evidence="6"/>
<dbReference type="RefSeq" id="WP_344213314.1">
    <property type="nucleotide sequence ID" value="NZ_BAAAOS010000018.1"/>
</dbReference>
<dbReference type="PRINTS" id="PR00839">
    <property type="entry name" value="V8PROTEASE"/>
</dbReference>
<dbReference type="InterPro" id="IPR043504">
    <property type="entry name" value="Peptidase_S1_PA_chymotrypsin"/>
</dbReference>
<keyword evidence="5 6" id="KW-0720">Serine protease</keyword>
<reference evidence="8" key="1">
    <citation type="journal article" date="2019" name="Int. J. Syst. Evol. Microbiol.">
        <title>The Global Catalogue of Microorganisms (GCM) 10K type strain sequencing project: providing services to taxonomists for standard genome sequencing and annotation.</title>
        <authorList>
            <consortium name="The Broad Institute Genomics Platform"/>
            <consortium name="The Broad Institute Genome Sequencing Center for Infectious Disease"/>
            <person name="Wu L."/>
            <person name="Ma J."/>
        </authorList>
    </citation>
    <scope>NUCLEOTIDE SEQUENCE [LARGE SCALE GENOMIC DNA]</scope>
    <source>
        <strain evidence="8">JCM 14969</strain>
    </source>
</reference>
<keyword evidence="8" id="KW-1185">Reference proteome</keyword>
<dbReference type="EMBL" id="BAAAOS010000018">
    <property type="protein sequence ID" value="GAA1571195.1"/>
    <property type="molecule type" value="Genomic_DNA"/>
</dbReference>
<keyword evidence="2 6" id="KW-0645">Protease</keyword>
<dbReference type="Proteomes" id="UP001500393">
    <property type="component" value="Unassembled WGS sequence"/>
</dbReference>
<evidence type="ECO:0000256" key="5">
    <source>
        <dbReference type="ARBA" id="ARBA00022825"/>
    </source>
</evidence>
<protein>
    <recommendedName>
        <fullName evidence="6">Serine protease</fullName>
        <ecNumber evidence="6">3.4.21.-</ecNumber>
    </recommendedName>
</protein>
<evidence type="ECO:0000256" key="6">
    <source>
        <dbReference type="RuleBase" id="RU004296"/>
    </source>
</evidence>
<dbReference type="Gene3D" id="2.40.10.10">
    <property type="entry name" value="Trypsin-like serine proteases"/>
    <property type="match status" value="2"/>
</dbReference>
<gene>
    <name evidence="7" type="ORF">GCM10009789_25950</name>
</gene>
<evidence type="ECO:0000256" key="2">
    <source>
        <dbReference type="ARBA" id="ARBA00022670"/>
    </source>
</evidence>
<dbReference type="SUPFAM" id="SSF50494">
    <property type="entry name" value="Trypsin-like serine proteases"/>
    <property type="match status" value="1"/>
</dbReference>
<dbReference type="InterPro" id="IPR009003">
    <property type="entry name" value="Peptidase_S1_PA"/>
</dbReference>